<dbReference type="EMBL" id="JAAGRQ010000050">
    <property type="protein sequence ID" value="NDY57502.1"/>
    <property type="molecule type" value="Genomic_DNA"/>
</dbReference>
<dbReference type="PANTHER" id="PTHR35812">
    <property type="entry name" value="LIPOPROTEIN"/>
    <property type="match status" value="1"/>
</dbReference>
<evidence type="ECO:0000256" key="1">
    <source>
        <dbReference type="SAM" id="SignalP"/>
    </source>
</evidence>
<accession>A0A7K3NMS7</accession>
<name>A0A7K3NMS7_9BACT</name>
<organism evidence="3 4">
    <name type="scientific">Desulfolutivibrio sulfodismutans</name>
    <dbReference type="NCBI Taxonomy" id="63561"/>
    <lineage>
        <taxon>Bacteria</taxon>
        <taxon>Pseudomonadati</taxon>
        <taxon>Thermodesulfobacteriota</taxon>
        <taxon>Desulfovibrionia</taxon>
        <taxon>Desulfovibrionales</taxon>
        <taxon>Desulfovibrionaceae</taxon>
        <taxon>Desulfolutivibrio</taxon>
    </lineage>
</organism>
<evidence type="ECO:0000313" key="4">
    <source>
        <dbReference type="Proteomes" id="UP000469724"/>
    </source>
</evidence>
<feature type="chain" id="PRO_5029504794" evidence="1">
    <location>
        <begin position="35"/>
        <end position="348"/>
    </location>
</feature>
<evidence type="ECO:0000313" key="3">
    <source>
        <dbReference type="EMBL" id="NDY57502.1"/>
    </source>
</evidence>
<feature type="domain" description="Lcl C-terminal" evidence="2">
    <location>
        <begin position="82"/>
        <end position="194"/>
    </location>
</feature>
<keyword evidence="4" id="KW-1185">Reference proteome</keyword>
<protein>
    <submittedName>
        <fullName evidence="3">DUF1566 domain-containing protein</fullName>
    </submittedName>
</protein>
<gene>
    <name evidence="3" type="ORF">G3N56_12235</name>
</gene>
<dbReference type="RefSeq" id="WP_163302543.1">
    <property type="nucleotide sequence ID" value="NZ_JAAGRQ010000050.1"/>
</dbReference>
<dbReference type="AlphaFoldDB" id="A0A7K3NMS7"/>
<comment type="caution">
    <text evidence="3">The sequence shown here is derived from an EMBL/GenBank/DDBJ whole genome shotgun (WGS) entry which is preliminary data.</text>
</comment>
<reference evidence="3 4" key="1">
    <citation type="submission" date="2020-02" db="EMBL/GenBank/DDBJ databases">
        <title>Comparative genomics of sulfur disproportionating microorganisms.</title>
        <authorList>
            <person name="Ward L.M."/>
            <person name="Bertran E."/>
            <person name="Johnston D.T."/>
        </authorList>
    </citation>
    <scope>NUCLEOTIDE SEQUENCE [LARGE SCALE GENOMIC DNA]</scope>
    <source>
        <strain evidence="3 4">DSM 3696</strain>
    </source>
</reference>
<dbReference type="InterPro" id="IPR011460">
    <property type="entry name" value="Lcl_C"/>
</dbReference>
<evidence type="ECO:0000259" key="2">
    <source>
        <dbReference type="Pfam" id="PF07603"/>
    </source>
</evidence>
<feature type="domain" description="Lcl C-terminal" evidence="2">
    <location>
        <begin position="209"/>
        <end position="322"/>
    </location>
</feature>
<dbReference type="Proteomes" id="UP000469724">
    <property type="component" value="Unassembled WGS sequence"/>
</dbReference>
<dbReference type="PANTHER" id="PTHR35812:SF1">
    <property type="entry name" value="LIPOPROTEIN"/>
    <property type="match status" value="1"/>
</dbReference>
<sequence length="348" mass="37606">MSCSCGHAPCSRPWRILVLFTALFHLTLSGPARAWTLPATGISSCYNDTVAIPCPQPGEEYYGQDGNYRKGAGLSYHNNGDGTVTDQNTGLMWQQPMETTYRTLAEAQAYCGSLVLGGHEDWRLSTLAETLTLVDAAKARPAVDTAAFPNSVSAPWWTATPTAFVSGNQWRAMMCVGYSWYAAPEGSLRVRCVRGGTVPAAAITDNGDGTLTDAANALVWEQSASAAGMTWKQALASCEARTTAGRTDWRLPNIRELQSIADYSRGAPAMDPLFTEPSYGASYWSGSTYAEDVGYAWYWVGYSGQTHMKLKTDSSVFVRCVRDLGETPPVNTSPVMLLLQDGQGEAAR</sequence>
<feature type="signal peptide" evidence="1">
    <location>
        <begin position="1"/>
        <end position="34"/>
    </location>
</feature>
<proteinExistence type="predicted"/>
<dbReference type="Pfam" id="PF07603">
    <property type="entry name" value="Lcl_C"/>
    <property type="match status" value="2"/>
</dbReference>
<keyword evidence="1" id="KW-0732">Signal</keyword>